<organism evidence="3 4">
    <name type="scientific">Elysia crispata</name>
    <name type="common">lettuce slug</name>
    <dbReference type="NCBI Taxonomy" id="231223"/>
    <lineage>
        <taxon>Eukaryota</taxon>
        <taxon>Metazoa</taxon>
        <taxon>Spiralia</taxon>
        <taxon>Lophotrochozoa</taxon>
        <taxon>Mollusca</taxon>
        <taxon>Gastropoda</taxon>
        <taxon>Heterobranchia</taxon>
        <taxon>Euthyneura</taxon>
        <taxon>Panpulmonata</taxon>
        <taxon>Sacoglossa</taxon>
        <taxon>Placobranchoidea</taxon>
        <taxon>Plakobranchidae</taxon>
        <taxon>Elysia</taxon>
    </lineage>
</organism>
<name>A0AAE0YUC5_9GAST</name>
<feature type="transmembrane region" description="Helical" evidence="2">
    <location>
        <begin position="58"/>
        <end position="77"/>
    </location>
</feature>
<evidence type="ECO:0000313" key="4">
    <source>
        <dbReference type="Proteomes" id="UP001283361"/>
    </source>
</evidence>
<proteinExistence type="predicted"/>
<comment type="caution">
    <text evidence="3">The sequence shown here is derived from an EMBL/GenBank/DDBJ whole genome shotgun (WGS) entry which is preliminary data.</text>
</comment>
<dbReference type="EMBL" id="JAWDGP010005524">
    <property type="protein sequence ID" value="KAK3756387.1"/>
    <property type="molecule type" value="Genomic_DNA"/>
</dbReference>
<keyword evidence="2" id="KW-0812">Transmembrane</keyword>
<protein>
    <submittedName>
        <fullName evidence="3">Uncharacterized protein</fullName>
    </submittedName>
</protein>
<feature type="compositionally biased region" description="Basic and acidic residues" evidence="1">
    <location>
        <begin position="434"/>
        <end position="453"/>
    </location>
</feature>
<evidence type="ECO:0000256" key="1">
    <source>
        <dbReference type="SAM" id="MobiDB-lite"/>
    </source>
</evidence>
<sequence>MELNAVDDEPAWRDAARFATKIWRHPKTHSTLFICSCTCALTAAAFYSGTYYTPTVDVIVYCFIYSLWLTICLPWLVKNLDKKTVLLVVGVLFRLFAAEVGVLTWGLLRGHGHFLQRALRLKPLLEPSLLWLAEAGYNLRYGVIVSAVVTATLVTLTSAIQDYSRGGRSDHISSDKFGNEGLLPFAINYSRNPSSHAQFKKTNQESHSYNAFGQVESVSDRQTLPTRDMELPSSISHWYCKGCFHSPAINLTKHELTSGRNSSPPHLGKILSQNDKIMTKRNNKNDRAPRKTQQCPPRVVDKVIDRGCKDQYGELWDGFSSFDSLSNAESFSMKDGERDNQDQNVALRESDFLKVNCRGYGPRGASEISSISLLPDKAGLLGASRAKAKVKPSSSYASSVTSDEEFVKRKKQTSIQRSGRNSCPTDLKFSPENLIDRKTTREKRSSRRSEMRKSSSGPRAATDGQSAKD</sequence>
<feature type="compositionally biased region" description="Polar residues" evidence="1">
    <location>
        <begin position="413"/>
        <end position="424"/>
    </location>
</feature>
<evidence type="ECO:0000313" key="3">
    <source>
        <dbReference type="EMBL" id="KAK3756387.1"/>
    </source>
</evidence>
<dbReference type="Proteomes" id="UP001283361">
    <property type="component" value="Unassembled WGS sequence"/>
</dbReference>
<dbReference type="AlphaFoldDB" id="A0AAE0YUC5"/>
<reference evidence="3" key="1">
    <citation type="journal article" date="2023" name="G3 (Bethesda)">
        <title>A reference genome for the long-term kleptoplast-retaining sea slug Elysia crispata morphotype clarki.</title>
        <authorList>
            <person name="Eastman K.E."/>
            <person name="Pendleton A.L."/>
            <person name="Shaikh M.A."/>
            <person name="Suttiyut T."/>
            <person name="Ogas R."/>
            <person name="Tomko P."/>
            <person name="Gavelis G."/>
            <person name="Widhalm J.R."/>
            <person name="Wisecaver J.H."/>
        </authorList>
    </citation>
    <scope>NUCLEOTIDE SEQUENCE</scope>
    <source>
        <strain evidence="3">ECLA1</strain>
    </source>
</reference>
<keyword evidence="4" id="KW-1185">Reference proteome</keyword>
<feature type="transmembrane region" description="Helical" evidence="2">
    <location>
        <begin position="31"/>
        <end position="52"/>
    </location>
</feature>
<gene>
    <name evidence="3" type="ORF">RRG08_038876</name>
</gene>
<feature type="region of interest" description="Disordered" evidence="1">
    <location>
        <begin position="393"/>
        <end position="469"/>
    </location>
</feature>
<keyword evidence="2" id="KW-0472">Membrane</keyword>
<keyword evidence="2" id="KW-1133">Transmembrane helix</keyword>
<feature type="transmembrane region" description="Helical" evidence="2">
    <location>
        <begin position="84"/>
        <end position="108"/>
    </location>
</feature>
<evidence type="ECO:0000256" key="2">
    <source>
        <dbReference type="SAM" id="Phobius"/>
    </source>
</evidence>
<accession>A0AAE0YUC5</accession>